<feature type="region of interest" description="Disordered" evidence="1">
    <location>
        <begin position="1"/>
        <end position="42"/>
    </location>
</feature>
<reference evidence="3" key="1">
    <citation type="submission" date="2015-03" db="EMBL/GenBank/DDBJ databases">
        <authorList>
            <person name="Nijsse Bart"/>
        </authorList>
    </citation>
    <scope>NUCLEOTIDE SEQUENCE [LARGE SCALE GENOMIC DNA]</scope>
</reference>
<dbReference type="EMBL" id="CTRP01000010">
    <property type="protein sequence ID" value="CQR72272.1"/>
    <property type="molecule type" value="Genomic_DNA"/>
</dbReference>
<gene>
    <name evidence="2" type="ORF">SpAn4DRAFT_2732</name>
</gene>
<sequence length="42" mass="4784">MPVPKTGVDKFGIEHEVKNEKGNKELSDEEVRKKAMHFGTKD</sequence>
<dbReference type="RefSeq" id="WP_021166997.1">
    <property type="nucleotide sequence ID" value="NZ_CTRP01000010.1"/>
</dbReference>
<protein>
    <submittedName>
        <fullName evidence="2">Uncharacterized protein</fullName>
    </submittedName>
</protein>
<keyword evidence="3" id="KW-1185">Reference proteome</keyword>
<evidence type="ECO:0000256" key="1">
    <source>
        <dbReference type="SAM" id="MobiDB-lite"/>
    </source>
</evidence>
<evidence type="ECO:0000313" key="3">
    <source>
        <dbReference type="Proteomes" id="UP000049855"/>
    </source>
</evidence>
<name>A0A0U1KXY0_9FIRM</name>
<proteinExistence type="predicted"/>
<dbReference type="Proteomes" id="UP000049855">
    <property type="component" value="Unassembled WGS sequence"/>
</dbReference>
<accession>A0A0U1KXY0</accession>
<evidence type="ECO:0000313" key="2">
    <source>
        <dbReference type="EMBL" id="CQR72272.1"/>
    </source>
</evidence>
<dbReference type="AlphaFoldDB" id="A0A0U1KXY0"/>
<feature type="compositionally biased region" description="Basic and acidic residues" evidence="1">
    <location>
        <begin position="7"/>
        <end position="42"/>
    </location>
</feature>
<organism evidence="2 3">
    <name type="scientific">Sporomusa ovata</name>
    <dbReference type="NCBI Taxonomy" id="2378"/>
    <lineage>
        <taxon>Bacteria</taxon>
        <taxon>Bacillati</taxon>
        <taxon>Bacillota</taxon>
        <taxon>Negativicutes</taxon>
        <taxon>Selenomonadales</taxon>
        <taxon>Sporomusaceae</taxon>
        <taxon>Sporomusa</taxon>
    </lineage>
</organism>